<name>A0A9P8RFI1_9PEZI</name>
<accession>A0A9P8RFI1</accession>
<dbReference type="Proteomes" id="UP000758603">
    <property type="component" value="Unassembled WGS sequence"/>
</dbReference>
<keyword evidence="4" id="KW-1185">Reference proteome</keyword>
<feature type="signal peptide" evidence="2">
    <location>
        <begin position="1"/>
        <end position="21"/>
    </location>
</feature>
<evidence type="ECO:0000313" key="3">
    <source>
        <dbReference type="EMBL" id="KAH6645063.1"/>
    </source>
</evidence>
<gene>
    <name evidence="3" type="ORF">BKA67DRAFT_586831</name>
</gene>
<dbReference type="EMBL" id="JAGPXC010000012">
    <property type="protein sequence ID" value="KAH6645063.1"/>
    <property type="molecule type" value="Genomic_DNA"/>
</dbReference>
<reference evidence="3" key="1">
    <citation type="journal article" date="2021" name="Nat. Commun.">
        <title>Genetic determinants of endophytism in the Arabidopsis root mycobiome.</title>
        <authorList>
            <person name="Mesny F."/>
            <person name="Miyauchi S."/>
            <person name="Thiergart T."/>
            <person name="Pickel B."/>
            <person name="Atanasova L."/>
            <person name="Karlsson M."/>
            <person name="Huettel B."/>
            <person name="Barry K.W."/>
            <person name="Haridas S."/>
            <person name="Chen C."/>
            <person name="Bauer D."/>
            <person name="Andreopoulos W."/>
            <person name="Pangilinan J."/>
            <person name="LaButti K."/>
            <person name="Riley R."/>
            <person name="Lipzen A."/>
            <person name="Clum A."/>
            <person name="Drula E."/>
            <person name="Henrissat B."/>
            <person name="Kohler A."/>
            <person name="Grigoriev I.V."/>
            <person name="Martin F.M."/>
            <person name="Hacquard S."/>
        </authorList>
    </citation>
    <scope>NUCLEOTIDE SEQUENCE</scope>
    <source>
        <strain evidence="3">MPI-SDFR-AT-0073</strain>
    </source>
</reference>
<evidence type="ECO:0000256" key="2">
    <source>
        <dbReference type="SAM" id="SignalP"/>
    </source>
</evidence>
<sequence length="195" mass="19006">MHAHTIIFTFAGLLCTTIVIAEQPRAIIDAEPGLTPRQQQACDTAASSVLSSIPTGTGAFASFLASITGAVSPTRVCQIISALPSSLESEASSYDNVLVSWFGTESSRINSLVSACSNDSAVQSLASRTSGLAAYASGCNATTTSGGSSSGTSASGAGATGSSTGGSSSNGAPTQIGLAAGAVAVAGFLGAMAML</sequence>
<proteinExistence type="predicted"/>
<feature type="chain" id="PRO_5040446734" description="Infection structure specific protein" evidence="2">
    <location>
        <begin position="22"/>
        <end position="195"/>
    </location>
</feature>
<evidence type="ECO:0008006" key="5">
    <source>
        <dbReference type="Google" id="ProtNLM"/>
    </source>
</evidence>
<protein>
    <recommendedName>
        <fullName evidence="5">Infection structure specific protein</fullName>
    </recommendedName>
</protein>
<evidence type="ECO:0000256" key="1">
    <source>
        <dbReference type="SAM" id="MobiDB-lite"/>
    </source>
</evidence>
<evidence type="ECO:0000313" key="4">
    <source>
        <dbReference type="Proteomes" id="UP000758603"/>
    </source>
</evidence>
<comment type="caution">
    <text evidence="3">The sequence shown here is derived from an EMBL/GenBank/DDBJ whole genome shotgun (WGS) entry which is preliminary data.</text>
</comment>
<keyword evidence="2" id="KW-0732">Signal</keyword>
<feature type="region of interest" description="Disordered" evidence="1">
    <location>
        <begin position="142"/>
        <end position="170"/>
    </location>
</feature>
<dbReference type="GeneID" id="70133170"/>
<dbReference type="OrthoDB" id="5243446at2759"/>
<dbReference type="AlphaFoldDB" id="A0A9P8RFI1"/>
<dbReference type="RefSeq" id="XP_045951577.1">
    <property type="nucleotide sequence ID" value="XM_046104279.1"/>
</dbReference>
<organism evidence="3 4">
    <name type="scientific">Truncatella angustata</name>
    <dbReference type="NCBI Taxonomy" id="152316"/>
    <lineage>
        <taxon>Eukaryota</taxon>
        <taxon>Fungi</taxon>
        <taxon>Dikarya</taxon>
        <taxon>Ascomycota</taxon>
        <taxon>Pezizomycotina</taxon>
        <taxon>Sordariomycetes</taxon>
        <taxon>Xylariomycetidae</taxon>
        <taxon>Amphisphaeriales</taxon>
        <taxon>Sporocadaceae</taxon>
        <taxon>Truncatella</taxon>
    </lineage>
</organism>